<reference evidence="1 2" key="1">
    <citation type="submission" date="2019-03" db="EMBL/GenBank/DDBJ databases">
        <title>Genomics of glacier-inhabiting Cryobacterium strains.</title>
        <authorList>
            <person name="Liu Q."/>
            <person name="Xin Y.-H."/>
        </authorList>
    </citation>
    <scope>NUCLEOTIDE SEQUENCE [LARGE SCALE GENOMIC DNA]</scope>
    <source>
        <strain evidence="1 2">CGMCC 1.4292</strain>
    </source>
</reference>
<dbReference type="InterPro" id="IPR037401">
    <property type="entry name" value="SnoaL-like"/>
</dbReference>
<dbReference type="Proteomes" id="UP000298218">
    <property type="component" value="Unassembled WGS sequence"/>
</dbReference>
<accession>A0A4Y8KQQ0</accession>
<sequence length="150" mass="16465">MSAAPAAPASTTVPGSAEANALAAVDAIIDNFRSHRKAAYFAGFAEDATFLFHTTPHRIDGRAGYEALWTEWETNDGFRVHDATSTNRRIQVFGSTAVFSHDVETTLETNGDILTVNERESIILERSDDAWLCVHEHLSIASPDMIETEK</sequence>
<evidence type="ECO:0000313" key="1">
    <source>
        <dbReference type="EMBL" id="TFD81449.1"/>
    </source>
</evidence>
<gene>
    <name evidence="1" type="ORF">E3T53_03030</name>
</gene>
<dbReference type="OrthoDB" id="8420006at2"/>
<proteinExistence type="predicted"/>
<dbReference type="SUPFAM" id="SSF54427">
    <property type="entry name" value="NTF2-like"/>
    <property type="match status" value="1"/>
</dbReference>
<comment type="caution">
    <text evidence="1">The sequence shown here is derived from an EMBL/GenBank/DDBJ whole genome shotgun (WGS) entry which is preliminary data.</text>
</comment>
<organism evidence="1 2">
    <name type="scientific">Cryobacterium psychrophilum</name>
    <dbReference type="NCBI Taxonomy" id="41988"/>
    <lineage>
        <taxon>Bacteria</taxon>
        <taxon>Bacillati</taxon>
        <taxon>Actinomycetota</taxon>
        <taxon>Actinomycetes</taxon>
        <taxon>Micrococcales</taxon>
        <taxon>Microbacteriaceae</taxon>
        <taxon>Cryobacterium</taxon>
    </lineage>
</organism>
<evidence type="ECO:0000313" key="2">
    <source>
        <dbReference type="Proteomes" id="UP000298218"/>
    </source>
</evidence>
<dbReference type="EMBL" id="SOHQ01000008">
    <property type="protein sequence ID" value="TFD81449.1"/>
    <property type="molecule type" value="Genomic_DNA"/>
</dbReference>
<dbReference type="InterPro" id="IPR032710">
    <property type="entry name" value="NTF2-like_dom_sf"/>
</dbReference>
<dbReference type="RefSeq" id="WP_134172366.1">
    <property type="nucleotide sequence ID" value="NZ_SODI01000001.1"/>
</dbReference>
<dbReference type="Gene3D" id="3.10.450.50">
    <property type="match status" value="1"/>
</dbReference>
<dbReference type="Pfam" id="PF13474">
    <property type="entry name" value="SnoaL_3"/>
    <property type="match status" value="1"/>
</dbReference>
<dbReference type="AlphaFoldDB" id="A0A4Y8KQQ0"/>
<protein>
    <submittedName>
        <fullName evidence="1">DUF4440 domain-containing protein</fullName>
    </submittedName>
</protein>
<name>A0A4Y8KQQ0_9MICO</name>
<keyword evidence="2" id="KW-1185">Reference proteome</keyword>